<keyword evidence="4 7" id="KW-0326">Glycosidase</keyword>
<evidence type="ECO:0000256" key="5">
    <source>
        <dbReference type="PIRSR" id="PIRSR606710-2"/>
    </source>
</evidence>
<dbReference type="SUPFAM" id="SSF63446">
    <property type="entry name" value="Type I dockerin domain"/>
    <property type="match status" value="1"/>
</dbReference>
<accession>A0A0L6JUZ3</accession>
<evidence type="ECO:0000259" key="6">
    <source>
        <dbReference type="PROSITE" id="PS51766"/>
    </source>
</evidence>
<dbReference type="Proteomes" id="UP000036923">
    <property type="component" value="Unassembled WGS sequence"/>
</dbReference>
<dbReference type="AlphaFoldDB" id="A0A0L6JUZ3"/>
<dbReference type="InterPro" id="IPR006710">
    <property type="entry name" value="Glyco_hydro_43"/>
</dbReference>
<dbReference type="PROSITE" id="PS00448">
    <property type="entry name" value="CLOS_CELLULOSOME_RPT"/>
    <property type="match status" value="1"/>
</dbReference>
<dbReference type="eggNOG" id="COG3940">
    <property type="taxonomic scope" value="Bacteria"/>
</dbReference>
<dbReference type="GO" id="GO:0046556">
    <property type="term" value="F:alpha-L-arabinofuranosidase activity"/>
    <property type="evidence" value="ECO:0007669"/>
    <property type="project" value="UniProtKB-EC"/>
</dbReference>
<dbReference type="InterPro" id="IPR036439">
    <property type="entry name" value="Dockerin_dom_sf"/>
</dbReference>
<feature type="domain" description="Dockerin" evidence="6">
    <location>
        <begin position="371"/>
        <end position="438"/>
    </location>
</feature>
<dbReference type="Pfam" id="PF04616">
    <property type="entry name" value="Glyco_hydro_43"/>
    <property type="match status" value="2"/>
</dbReference>
<keyword evidence="3 7" id="KW-0378">Hydrolase</keyword>
<evidence type="ECO:0000256" key="3">
    <source>
        <dbReference type="ARBA" id="ARBA00022801"/>
    </source>
</evidence>
<dbReference type="GO" id="GO:0000272">
    <property type="term" value="P:polysaccharide catabolic process"/>
    <property type="evidence" value="ECO:0007669"/>
    <property type="project" value="InterPro"/>
</dbReference>
<dbReference type="InterPro" id="IPR007934">
    <property type="entry name" value="AbfB_ABD"/>
</dbReference>
<dbReference type="Pfam" id="PF05270">
    <property type="entry name" value="AbfB"/>
    <property type="match status" value="1"/>
</dbReference>
<dbReference type="OrthoDB" id="9763933at2"/>
<name>A0A0L6JUZ3_9FIRM</name>
<evidence type="ECO:0000256" key="2">
    <source>
        <dbReference type="ARBA" id="ARBA00022729"/>
    </source>
</evidence>
<dbReference type="SUPFAM" id="SSF110221">
    <property type="entry name" value="AbfB domain"/>
    <property type="match status" value="1"/>
</dbReference>
<protein>
    <submittedName>
        <fullName evidence="7">Alpha-N-arabinofuranosidase</fullName>
        <ecNumber evidence="7">3.2.1.55</ecNumber>
    </submittedName>
</protein>
<dbReference type="CDD" id="cd18817">
    <property type="entry name" value="GH43f_LbAraf43-like"/>
    <property type="match status" value="1"/>
</dbReference>
<evidence type="ECO:0000313" key="8">
    <source>
        <dbReference type="Proteomes" id="UP000036923"/>
    </source>
</evidence>
<dbReference type="InterPro" id="IPR023296">
    <property type="entry name" value="Glyco_hydro_beta-prop_sf"/>
</dbReference>
<dbReference type="STRING" id="398512.Bccel_4496"/>
<dbReference type="EC" id="3.2.1.55" evidence="7"/>
<dbReference type="CDD" id="cd18820">
    <property type="entry name" value="GH43_LbAraf43-like"/>
    <property type="match status" value="1"/>
</dbReference>
<dbReference type="CDD" id="cd23399">
    <property type="entry name" value="beta-trefoil_ABD_ABFB"/>
    <property type="match status" value="1"/>
</dbReference>
<dbReference type="Gene3D" id="2.80.10.50">
    <property type="match status" value="1"/>
</dbReference>
<dbReference type="Gene3D" id="2.60.40.4130">
    <property type="match status" value="1"/>
</dbReference>
<dbReference type="CDD" id="cd14254">
    <property type="entry name" value="Dockerin_II"/>
    <property type="match status" value="1"/>
</dbReference>
<sequence precursor="true">MPRGKHSVKTVITIMITLTCLFALSILAFAEPITVTNPIVKQRADPWVYKHNDGYYYMTASVPEYDRIELRRATTLQGLSTATANTVWKRHASGIMAGHIWAPEIHFVNGKWYIYFSAGTSSNKFDIRLYALECSDANPVTGSWAEKGQIKTNWESFTLDATSFEHNGTRYLVWAQSDPKIAANSNVYIAKMNGPYSITGTQIMIATPQYAWEKIGYSVNEGPSVLKKNGKIFMTYSASATDSNYCVGLLTASDSSDLLNAGSWKKSPNPVFQTNAGTSQYGPGHNCFTTSQDETVDIMVYHARNYKNITGDPLYDPNRHMRAQRVNWNPDGTPNFGIPVADGVNVISTAAPTAMSTVTPTSNATPTPMLPSENPEDINGDYVINMSDIILMAAHFNATLYSGNYDKKYDINNDGVINMGDIIIVAKKFNKIIEKGTPVPTPTTLTPTPTKAVISLVPAKTVVRIESYNHEGYFLRHYDYIARFDLNPNSIYDSQFVERPGLADVNSVSFESVNFPGYYLRHYNYELKIVKDDNTNIFKQDATFKKVSGLADSSCVSYEAYNFPGMYIRNSNYLCKITSISTDSDRADATFNLKTQSNTFNNPRDTREQRPDPWVYKHTDGYYYGMHTVQRDGYIPEIIMYKSTSLSNLFTNGTNKIIWHAPATGWNNKDIWAPELYFIDNTWYIYYSANFRIGVLSNSSPDPMSGTWTDRGRISPDEWAIDGTILKQNGKMYMLWSGQYNGQVINITQMSSPTTLTGPTVRLSEPTYEWETHGLKVNEGPEILQRNGKTYCIYSASYCATQYYSLGMLTCSSTDDPMVRANWKKSATPLFQASAEDGLYGTGHCSFTKSKDGTEDWLVYHATIIPSNEYQARYVCIQQFTWNSDGTPNLGKPCGRKIPIPRPSGE</sequence>
<comment type="similarity">
    <text evidence="1">Belongs to the glycosyl hydrolase 43 family.</text>
</comment>
<dbReference type="PATRIC" id="fig|398512.5.peg.4709"/>
<dbReference type="SUPFAM" id="SSF75005">
    <property type="entry name" value="Arabinanase/levansucrase/invertase"/>
    <property type="match status" value="2"/>
</dbReference>
<evidence type="ECO:0000256" key="4">
    <source>
        <dbReference type="ARBA" id="ARBA00023295"/>
    </source>
</evidence>
<dbReference type="PROSITE" id="PS00018">
    <property type="entry name" value="EF_HAND_1"/>
    <property type="match status" value="1"/>
</dbReference>
<comment type="caution">
    <text evidence="7">The sequence shown here is derived from an EMBL/GenBank/DDBJ whole genome shotgun (WGS) entry which is preliminary data.</text>
</comment>
<dbReference type="InterPro" id="IPR018247">
    <property type="entry name" value="EF_Hand_1_Ca_BS"/>
</dbReference>
<dbReference type="Gene3D" id="2.115.10.20">
    <property type="entry name" value="Glycosyl hydrolase domain, family 43"/>
    <property type="match status" value="2"/>
</dbReference>
<dbReference type="InterPro" id="IPR016134">
    <property type="entry name" value="Dockerin_dom"/>
</dbReference>
<proteinExistence type="inferred from homology"/>
<evidence type="ECO:0000313" key="7">
    <source>
        <dbReference type="EMBL" id="KNY29222.1"/>
    </source>
</evidence>
<keyword evidence="8" id="KW-1185">Reference proteome</keyword>
<dbReference type="PANTHER" id="PTHR43817">
    <property type="entry name" value="GLYCOSYL HYDROLASE"/>
    <property type="match status" value="1"/>
</dbReference>
<dbReference type="InterPro" id="IPR036195">
    <property type="entry name" value="AbfB_ABD_sf"/>
</dbReference>
<dbReference type="Pfam" id="PF00404">
    <property type="entry name" value="Dockerin_1"/>
    <property type="match status" value="1"/>
</dbReference>
<dbReference type="PROSITE" id="PS51766">
    <property type="entry name" value="DOCKERIN"/>
    <property type="match status" value="1"/>
</dbReference>
<dbReference type="PANTHER" id="PTHR43817:SF1">
    <property type="entry name" value="HYDROLASE, FAMILY 43, PUTATIVE (AFU_ORTHOLOGUE AFUA_3G01660)-RELATED"/>
    <property type="match status" value="1"/>
</dbReference>
<dbReference type="InterPro" id="IPR002105">
    <property type="entry name" value="Dockerin_1_rpt"/>
</dbReference>
<keyword evidence="2" id="KW-0732">Signal</keyword>
<evidence type="ECO:0000256" key="1">
    <source>
        <dbReference type="ARBA" id="ARBA00009865"/>
    </source>
</evidence>
<dbReference type="GO" id="GO:0046373">
    <property type="term" value="P:L-arabinose metabolic process"/>
    <property type="evidence" value="ECO:0007669"/>
    <property type="project" value="InterPro"/>
</dbReference>
<gene>
    <name evidence="7" type="ORF">Bccel_4496</name>
</gene>
<feature type="site" description="Important for catalytic activity, responsible for pKa modulation of the active site Glu and correct orientation of both the proton donor and substrate" evidence="5">
    <location>
        <position position="722"/>
    </location>
</feature>
<reference evidence="8" key="1">
    <citation type="submission" date="2015-07" db="EMBL/GenBank/DDBJ databases">
        <title>Near-Complete Genome Sequence of the Cellulolytic Bacterium Bacteroides (Pseudobacteroides) cellulosolvens ATCC 35603.</title>
        <authorList>
            <person name="Dassa B."/>
            <person name="Utturkar S.M."/>
            <person name="Klingeman D.M."/>
            <person name="Hurt R.A."/>
            <person name="Keller M."/>
            <person name="Xu J."/>
            <person name="Reddy Y.H.K."/>
            <person name="Borovok I."/>
            <person name="Grinberg I.R."/>
            <person name="Lamed R."/>
            <person name="Zhivin O."/>
            <person name="Bayer E.A."/>
            <person name="Brown S.D."/>
        </authorList>
    </citation>
    <scope>NUCLEOTIDE SEQUENCE [LARGE SCALE GENOMIC DNA]</scope>
    <source>
        <strain evidence="8">DSM 2933</strain>
    </source>
</reference>
<organism evidence="7 8">
    <name type="scientific">Pseudobacteroides cellulosolvens ATCC 35603 = DSM 2933</name>
    <dbReference type="NCBI Taxonomy" id="398512"/>
    <lineage>
        <taxon>Bacteria</taxon>
        <taxon>Bacillati</taxon>
        <taxon>Bacillota</taxon>
        <taxon>Clostridia</taxon>
        <taxon>Eubacteriales</taxon>
        <taxon>Oscillospiraceae</taxon>
        <taxon>Pseudobacteroides</taxon>
    </lineage>
</organism>
<dbReference type="RefSeq" id="WP_081927106.1">
    <property type="nucleotide sequence ID" value="NZ_JQKC01000028.1"/>
</dbReference>
<dbReference type="EMBL" id="LGTC01000001">
    <property type="protein sequence ID" value="KNY29222.1"/>
    <property type="molecule type" value="Genomic_DNA"/>
</dbReference>